<feature type="domain" description="HAM1-like C-terminal" evidence="3">
    <location>
        <begin position="603"/>
        <end position="775"/>
    </location>
</feature>
<dbReference type="Pfam" id="PF19343">
    <property type="entry name" value="HAM1_N"/>
    <property type="match status" value="2"/>
</dbReference>
<evidence type="ECO:0000256" key="1">
    <source>
        <dbReference type="SAM" id="Coils"/>
    </source>
</evidence>
<sequence>MASAGVNRPTNVRQRDADIERKLQLYGIVSAFGNGKLPSNDQIDATLNSFIASKALSSPSNKLSAEGRALVADFRDVVNQAKLLLLSKNDGNLLQDFIWKTSHHDYSSIDTPGAPVSKDVAKQDGDKALEGLKTLGNLLITNGQFRKLLKDSSILFRDILSDSAEKATSAIRPSDEALAQIDEPAPDHTWHDAPNLSKSDLKNRAQALYKSNKPDDTAPGTTTDGVPVADSQRLNELQGAAAETADKKSAEYRERVKSYLRSKMPEERRDQVIWRLKKMILECQQHPDYQQAIQTLLDLAERYNKHAKAVVADSNGTAKQTRGRLSDAEADLKTLIERFANGTSTDNLWQSINEMYRMADNDDELQSWFSNVNRYIRRCLQEQGYVLEDASTDDWNRLYDHGRYLLREKYRPQSDNVADQVKFLADQFDKDPQNQAFGKSMNKLFYDLGNDENGKQVFKPHLVKDVTDVILPAALESIAYIPIPRIEYSDSQVDAVIENLVLESDNFMPNVLEIYNNNYVSWGRKLGKVGKNRHSIQVNVSGIQTDLRNVNYYVKKKEGFPSLTDIGIFSVFLSGKGFSFKLGLSTAEPSNREHFFKVDKVDVDIDNLKITLHKSQHKLLFSMFKPILMRVMRPTLQKVLEKAIRDNFNEWDATLYSIKKEADRTAQELDAEIDSGVSPPNAYSRFFTAAQKRMQETKEQKKEEAKKKAARAKKELDDKKLNIAYTKEDSIFPHINLPGGFSAKASEYRAKAREGEDWKSPVFTIGSAGTSKNIPKPPVVEKKDAPATNGSRTNGVNGVNGVNGMNGANGANGAYRINGVNGVNGVDSTVIATSGTAAALGTTGATNSATNAYRGANVV</sequence>
<organism evidence="5 6">
    <name type="scientific">Sporothrix bragantina</name>
    <dbReference type="NCBI Taxonomy" id="671064"/>
    <lineage>
        <taxon>Eukaryota</taxon>
        <taxon>Fungi</taxon>
        <taxon>Dikarya</taxon>
        <taxon>Ascomycota</taxon>
        <taxon>Pezizomycotina</taxon>
        <taxon>Sordariomycetes</taxon>
        <taxon>Sordariomycetidae</taxon>
        <taxon>Ophiostomatales</taxon>
        <taxon>Ophiostomataceae</taxon>
        <taxon>Sporothrix</taxon>
    </lineage>
</organism>
<feature type="domain" description="HAM1-like N-terminal" evidence="4">
    <location>
        <begin position="2"/>
        <end position="212"/>
    </location>
</feature>
<dbReference type="EMBL" id="CAWUHC010000169">
    <property type="protein sequence ID" value="CAK7236885.1"/>
    <property type="molecule type" value="Genomic_DNA"/>
</dbReference>
<evidence type="ECO:0000256" key="2">
    <source>
        <dbReference type="SAM" id="MobiDB-lite"/>
    </source>
</evidence>
<dbReference type="InterPro" id="IPR045967">
    <property type="entry name" value="HAM1-like_N"/>
</dbReference>
<feature type="coiled-coil region" evidence="1">
    <location>
        <begin position="687"/>
        <end position="722"/>
    </location>
</feature>
<proteinExistence type="predicted"/>
<evidence type="ECO:0000259" key="3">
    <source>
        <dbReference type="Pfam" id="PF14613"/>
    </source>
</evidence>
<dbReference type="Gene3D" id="3.15.10.10">
    <property type="entry name" value="Bactericidal permeability-increasing protein, domain 1"/>
    <property type="match status" value="1"/>
</dbReference>
<evidence type="ECO:0000313" key="5">
    <source>
        <dbReference type="EMBL" id="CAK7236885.1"/>
    </source>
</evidence>
<dbReference type="PANTHER" id="PTHR31138:SF1">
    <property type="entry name" value="PDZ DOMAIN-CONTAINING PROTEIN"/>
    <property type="match status" value="1"/>
</dbReference>
<reference evidence="5 6" key="1">
    <citation type="submission" date="2024-01" db="EMBL/GenBank/DDBJ databases">
        <authorList>
            <person name="Allen C."/>
            <person name="Tagirdzhanova G."/>
        </authorList>
    </citation>
    <scope>NUCLEOTIDE SEQUENCE [LARGE SCALE GENOMIC DNA]</scope>
</reference>
<evidence type="ECO:0008006" key="7">
    <source>
        <dbReference type="Google" id="ProtNLM"/>
    </source>
</evidence>
<protein>
    <recommendedName>
        <fullName evidence="7">Bactericidal permeability-increasing protein</fullName>
    </recommendedName>
</protein>
<keyword evidence="1" id="KW-0175">Coiled coil</keyword>
<dbReference type="SUPFAM" id="SSF55394">
    <property type="entry name" value="Bactericidal permeability-increasing protein, BPI"/>
    <property type="match status" value="1"/>
</dbReference>
<evidence type="ECO:0000313" key="6">
    <source>
        <dbReference type="Proteomes" id="UP001642406"/>
    </source>
</evidence>
<dbReference type="InterPro" id="IPR027842">
    <property type="entry name" value="HAM1-like_C"/>
</dbReference>
<accession>A0ABP0D181</accession>
<dbReference type="Proteomes" id="UP001642406">
    <property type="component" value="Unassembled WGS sequence"/>
</dbReference>
<dbReference type="Pfam" id="PF14613">
    <property type="entry name" value="HAM1_C"/>
    <property type="match status" value="1"/>
</dbReference>
<name>A0ABP0D181_9PEZI</name>
<gene>
    <name evidence="5" type="ORF">SBRCBS47491_009788</name>
</gene>
<evidence type="ECO:0000259" key="4">
    <source>
        <dbReference type="Pfam" id="PF19343"/>
    </source>
</evidence>
<feature type="domain" description="HAM1-like N-terminal" evidence="4">
    <location>
        <begin position="236"/>
        <end position="589"/>
    </location>
</feature>
<comment type="caution">
    <text evidence="5">The sequence shown here is derived from an EMBL/GenBank/DDBJ whole genome shotgun (WGS) entry which is preliminary data.</text>
</comment>
<keyword evidence="6" id="KW-1185">Reference proteome</keyword>
<feature type="region of interest" description="Disordered" evidence="2">
    <location>
        <begin position="769"/>
        <end position="801"/>
    </location>
</feature>
<dbReference type="PANTHER" id="PTHR31138">
    <property type="entry name" value="CHROMOSOME 19, WHOLE GENOME SHOTGUN SEQUENCE"/>
    <property type="match status" value="1"/>
</dbReference>
<dbReference type="InterPro" id="IPR017943">
    <property type="entry name" value="Bactericidal_perm-incr_a/b_dom"/>
</dbReference>